<dbReference type="EMBL" id="CP068570">
    <property type="protein sequence ID" value="QQZ52141.1"/>
    <property type="molecule type" value="Genomic_DNA"/>
</dbReference>
<dbReference type="AlphaFoldDB" id="A0A974SAP2"/>
<feature type="domain" description="EAL" evidence="1">
    <location>
        <begin position="1"/>
        <end position="62"/>
    </location>
</feature>
<dbReference type="InterPro" id="IPR035919">
    <property type="entry name" value="EAL_sf"/>
</dbReference>
<dbReference type="Pfam" id="PF00563">
    <property type="entry name" value="EAL"/>
    <property type="match status" value="1"/>
</dbReference>
<evidence type="ECO:0000259" key="1">
    <source>
        <dbReference type="PROSITE" id="PS50883"/>
    </source>
</evidence>
<protein>
    <submittedName>
        <fullName evidence="2">EAL domain-containing protein</fullName>
    </submittedName>
</protein>
<dbReference type="PANTHER" id="PTHR33121:SF79">
    <property type="entry name" value="CYCLIC DI-GMP PHOSPHODIESTERASE PDED-RELATED"/>
    <property type="match status" value="1"/>
</dbReference>
<dbReference type="InterPro" id="IPR001633">
    <property type="entry name" value="EAL_dom"/>
</dbReference>
<gene>
    <name evidence="2" type="ORF">JKL49_05395</name>
</gene>
<dbReference type="PANTHER" id="PTHR33121">
    <property type="entry name" value="CYCLIC DI-GMP PHOSPHODIESTERASE PDEF"/>
    <property type="match status" value="1"/>
</dbReference>
<sequence length="62" mass="6589">MNAQDSRIVGVEVLSRWNHPEQGLLLPGTFVPLAEEVGLIGQMDAAVFAAACQRAAPWVAEG</sequence>
<dbReference type="SUPFAM" id="SSF141868">
    <property type="entry name" value="EAL domain-like"/>
    <property type="match status" value="1"/>
</dbReference>
<dbReference type="Gene3D" id="3.20.20.450">
    <property type="entry name" value="EAL domain"/>
    <property type="match status" value="1"/>
</dbReference>
<name>A0A974SAP2_9CAUL</name>
<dbReference type="InterPro" id="IPR050706">
    <property type="entry name" value="Cyclic-di-GMP_PDE-like"/>
</dbReference>
<dbReference type="PROSITE" id="PS50883">
    <property type="entry name" value="EAL"/>
    <property type="match status" value="1"/>
</dbReference>
<dbReference type="GO" id="GO:0071111">
    <property type="term" value="F:cyclic-guanylate-specific phosphodiesterase activity"/>
    <property type="evidence" value="ECO:0007669"/>
    <property type="project" value="InterPro"/>
</dbReference>
<organism evidence="2">
    <name type="scientific">Phenylobacterium glaciei</name>
    <dbReference type="NCBI Taxonomy" id="2803784"/>
    <lineage>
        <taxon>Bacteria</taxon>
        <taxon>Pseudomonadati</taxon>
        <taxon>Pseudomonadota</taxon>
        <taxon>Alphaproteobacteria</taxon>
        <taxon>Caulobacterales</taxon>
        <taxon>Caulobacteraceae</taxon>
        <taxon>Phenylobacterium</taxon>
    </lineage>
</organism>
<accession>A0A974SAP2</accession>
<reference evidence="2" key="1">
    <citation type="submission" date="2021-01" db="EMBL/GenBank/DDBJ databases">
        <title>Genome sequence of Phenylobacterium sp. 20VBR1 isolated from a valley glaceir, Ny-Alesund, Svalbard.</title>
        <authorList>
            <person name="Thomas F.A."/>
            <person name="Krishnan K.P."/>
            <person name="Sinha R.K."/>
        </authorList>
    </citation>
    <scope>NUCLEOTIDE SEQUENCE</scope>
    <source>
        <strain evidence="2">20VBR1</strain>
    </source>
</reference>
<evidence type="ECO:0000313" key="2">
    <source>
        <dbReference type="EMBL" id="QQZ52141.1"/>
    </source>
</evidence>
<proteinExistence type="predicted"/>